<proteinExistence type="predicted"/>
<dbReference type="RefSeq" id="WP_167222037.1">
    <property type="nucleotide sequence ID" value="NZ_JAAQPH010000003.1"/>
</dbReference>
<comment type="caution">
    <text evidence="1">The sequence shown here is derived from an EMBL/GenBank/DDBJ whole genome shotgun (WGS) entry which is preliminary data.</text>
</comment>
<dbReference type="Proteomes" id="UP000761264">
    <property type="component" value="Unassembled WGS sequence"/>
</dbReference>
<organism evidence="1 2">
    <name type="scientific">Pelagibius litoralis</name>
    <dbReference type="NCBI Taxonomy" id="374515"/>
    <lineage>
        <taxon>Bacteria</taxon>
        <taxon>Pseudomonadati</taxon>
        <taxon>Pseudomonadota</taxon>
        <taxon>Alphaproteobacteria</taxon>
        <taxon>Rhodospirillales</taxon>
        <taxon>Rhodovibrionaceae</taxon>
        <taxon>Pelagibius</taxon>
    </lineage>
</organism>
<name>A0A967C7S5_9PROT</name>
<evidence type="ECO:0000313" key="2">
    <source>
        <dbReference type="Proteomes" id="UP000761264"/>
    </source>
</evidence>
<dbReference type="AlphaFoldDB" id="A0A967C7S5"/>
<dbReference type="InterPro" id="IPR009531">
    <property type="entry name" value="DUF1150"/>
</dbReference>
<dbReference type="EMBL" id="JAAQPH010000003">
    <property type="protein sequence ID" value="NIA67957.1"/>
    <property type="molecule type" value="Genomic_DNA"/>
</dbReference>
<reference evidence="1" key="1">
    <citation type="submission" date="2020-03" db="EMBL/GenBank/DDBJ databases">
        <title>Genome of Pelagibius litoralis DSM 21314T.</title>
        <authorList>
            <person name="Wang G."/>
        </authorList>
    </citation>
    <scope>NUCLEOTIDE SEQUENCE</scope>
    <source>
        <strain evidence="1">DSM 21314</strain>
    </source>
</reference>
<evidence type="ECO:0000313" key="1">
    <source>
        <dbReference type="EMBL" id="NIA67957.1"/>
    </source>
</evidence>
<sequence>MNEQTAVRELSPQDFLLLGINDLAFVKAGRLEDKDCFLVFSADGTQMAALADRDVAFAAVRQNGMEPLSVH</sequence>
<protein>
    <submittedName>
        <fullName evidence="1">DUF1150 family protein</fullName>
    </submittedName>
</protein>
<gene>
    <name evidence="1" type="ORF">HBA54_05070</name>
</gene>
<keyword evidence="2" id="KW-1185">Reference proteome</keyword>
<accession>A0A967C7S5</accession>
<dbReference type="Pfam" id="PF06620">
    <property type="entry name" value="DUF1150"/>
    <property type="match status" value="1"/>
</dbReference>